<protein>
    <submittedName>
        <fullName evidence="10">MFS transporter</fullName>
    </submittedName>
</protein>
<evidence type="ECO:0000256" key="1">
    <source>
        <dbReference type="ARBA" id="ARBA00004429"/>
    </source>
</evidence>
<feature type="transmembrane region" description="Helical" evidence="8">
    <location>
        <begin position="35"/>
        <end position="53"/>
    </location>
</feature>
<feature type="transmembrane region" description="Helical" evidence="8">
    <location>
        <begin position="242"/>
        <end position="258"/>
    </location>
</feature>
<feature type="transmembrane region" description="Helical" evidence="8">
    <location>
        <begin position="91"/>
        <end position="111"/>
    </location>
</feature>
<evidence type="ECO:0000256" key="5">
    <source>
        <dbReference type="ARBA" id="ARBA00022692"/>
    </source>
</evidence>
<dbReference type="PIRSF" id="PIRSF004925">
    <property type="entry name" value="HcaT"/>
    <property type="match status" value="1"/>
</dbReference>
<dbReference type="GO" id="GO:0015528">
    <property type="term" value="F:lactose:proton symporter activity"/>
    <property type="evidence" value="ECO:0007669"/>
    <property type="project" value="TreeGrafter"/>
</dbReference>
<dbReference type="RefSeq" id="WP_121482858.1">
    <property type="nucleotide sequence ID" value="NZ_CP032707.1"/>
</dbReference>
<dbReference type="GO" id="GO:0030395">
    <property type="term" value="F:lactose binding"/>
    <property type="evidence" value="ECO:0007669"/>
    <property type="project" value="TreeGrafter"/>
</dbReference>
<dbReference type="AlphaFoldDB" id="A0A494RQB7"/>
<keyword evidence="4" id="KW-0997">Cell inner membrane</keyword>
<keyword evidence="7 8" id="KW-0472">Membrane</keyword>
<evidence type="ECO:0000259" key="9">
    <source>
        <dbReference type="Pfam" id="PF12832"/>
    </source>
</evidence>
<evidence type="ECO:0000256" key="4">
    <source>
        <dbReference type="ARBA" id="ARBA00022519"/>
    </source>
</evidence>
<keyword evidence="2" id="KW-0813">Transport</keyword>
<comment type="subcellular location">
    <subcellularLocation>
        <location evidence="1">Cell inner membrane</location>
        <topology evidence="1">Multi-pass membrane protein</topology>
    </subcellularLocation>
</comment>
<name>A0A494RQB7_9CAUL</name>
<evidence type="ECO:0000256" key="8">
    <source>
        <dbReference type="SAM" id="Phobius"/>
    </source>
</evidence>
<keyword evidence="3" id="KW-1003">Cell membrane</keyword>
<evidence type="ECO:0000256" key="6">
    <source>
        <dbReference type="ARBA" id="ARBA00022989"/>
    </source>
</evidence>
<dbReference type="InterPro" id="IPR026032">
    <property type="entry name" value="HcaT-like"/>
</dbReference>
<dbReference type="InterPro" id="IPR036259">
    <property type="entry name" value="MFS_trans_sf"/>
</dbReference>
<feature type="transmembrane region" description="Helical" evidence="8">
    <location>
        <begin position="204"/>
        <end position="222"/>
    </location>
</feature>
<keyword evidence="11" id="KW-1185">Reference proteome</keyword>
<proteinExistence type="predicted"/>
<feature type="transmembrane region" description="Helical" evidence="8">
    <location>
        <begin position="132"/>
        <end position="151"/>
    </location>
</feature>
<dbReference type="EMBL" id="CP032707">
    <property type="protein sequence ID" value="AYG95724.1"/>
    <property type="molecule type" value="Genomic_DNA"/>
</dbReference>
<reference evidence="10 11" key="1">
    <citation type="submission" date="2018-10" db="EMBL/GenBank/DDBJ databases">
        <title>Complete genome sequence of Brevundimonas naejangsanensis BRV3.</title>
        <authorList>
            <person name="Berrios L."/>
            <person name="Ely B."/>
        </authorList>
    </citation>
    <scope>NUCLEOTIDE SEQUENCE [LARGE SCALE GENOMIC DNA]</scope>
    <source>
        <strain evidence="10 11">BRV3</strain>
    </source>
</reference>
<gene>
    <name evidence="10" type="ORF">D8I30_11445</name>
</gene>
<sequence>MTSAPRMALQYILLFSASGVTLPFAGLWFRDQGLSGAQIGALLAIPMLARALTGPLLAVWADGFVLRRTPIALLGLAMAAGYGGAGLVEGFLPWALCWLVGATAAAALIPLSDVMTLRLAGRDGFAFSLPRGCGSAAFVVANLAMGALLTHVSSDAVIVWAVAASLLIAVTAWRVLPAEPVAEGGPVSRLERFQGLGRLLRRPVFMAAIFAIGAVQATHAFYYGFSAIAWRAQGMAESVTGMLWAFSVVVEIGFMWWIEPWRRRAGIGPWTMLFIGAGAAVLRWSAMAFAPPLWLLGPLQMLHALTFAATYLAGVQIVERLCPPDSHTAAQTLSSALSAGVLIGLATLASGPLYDAVGLKAYLGMAALAMVGGLVGLWVRSQDPAASKPASGHA</sequence>
<feature type="transmembrane region" description="Helical" evidence="8">
    <location>
        <begin position="300"/>
        <end position="318"/>
    </location>
</feature>
<feature type="transmembrane region" description="Helical" evidence="8">
    <location>
        <begin position="361"/>
        <end position="379"/>
    </location>
</feature>
<dbReference type="PANTHER" id="PTHR23522">
    <property type="entry name" value="BLL5896 PROTEIN"/>
    <property type="match status" value="1"/>
</dbReference>
<accession>A0A494RQB7</accession>
<feature type="domain" description="Major facilitator superfamily associated" evidence="9">
    <location>
        <begin position="6"/>
        <end position="359"/>
    </location>
</feature>
<dbReference type="GO" id="GO:0005886">
    <property type="term" value="C:plasma membrane"/>
    <property type="evidence" value="ECO:0007669"/>
    <property type="project" value="UniProtKB-SubCell"/>
</dbReference>
<evidence type="ECO:0000313" key="10">
    <source>
        <dbReference type="EMBL" id="AYG95724.1"/>
    </source>
</evidence>
<feature type="transmembrane region" description="Helical" evidence="8">
    <location>
        <begin position="12"/>
        <end position="29"/>
    </location>
</feature>
<evidence type="ECO:0000256" key="3">
    <source>
        <dbReference type="ARBA" id="ARBA00022475"/>
    </source>
</evidence>
<evidence type="ECO:0000256" key="7">
    <source>
        <dbReference type="ARBA" id="ARBA00023136"/>
    </source>
</evidence>
<dbReference type="NCBIfam" id="NF037955">
    <property type="entry name" value="mfs"/>
    <property type="match status" value="1"/>
</dbReference>
<dbReference type="InterPro" id="IPR024989">
    <property type="entry name" value="MFS_assoc_dom"/>
</dbReference>
<keyword evidence="5 8" id="KW-0812">Transmembrane</keyword>
<keyword evidence="6 8" id="KW-1133">Transmembrane helix</keyword>
<evidence type="ECO:0000256" key="2">
    <source>
        <dbReference type="ARBA" id="ARBA00022448"/>
    </source>
</evidence>
<dbReference type="Pfam" id="PF12832">
    <property type="entry name" value="MFS_1_like"/>
    <property type="match status" value="1"/>
</dbReference>
<evidence type="ECO:0000313" key="11">
    <source>
        <dbReference type="Proteomes" id="UP000276984"/>
    </source>
</evidence>
<dbReference type="SUPFAM" id="SSF103473">
    <property type="entry name" value="MFS general substrate transporter"/>
    <property type="match status" value="1"/>
</dbReference>
<dbReference type="OrthoDB" id="9150135at2"/>
<dbReference type="PANTHER" id="PTHR23522:SF10">
    <property type="entry name" value="3-PHENYLPROPIONIC ACID TRANSPORTER-RELATED"/>
    <property type="match status" value="1"/>
</dbReference>
<feature type="transmembrane region" description="Helical" evidence="8">
    <location>
        <begin position="330"/>
        <end position="349"/>
    </location>
</feature>
<dbReference type="Proteomes" id="UP000276984">
    <property type="component" value="Chromosome"/>
</dbReference>
<feature type="transmembrane region" description="Helical" evidence="8">
    <location>
        <begin position="270"/>
        <end position="294"/>
    </location>
</feature>
<feature type="transmembrane region" description="Helical" evidence="8">
    <location>
        <begin position="157"/>
        <end position="176"/>
    </location>
</feature>
<organism evidence="10 11">
    <name type="scientific">Brevundimonas naejangsanensis</name>
    <dbReference type="NCBI Taxonomy" id="588932"/>
    <lineage>
        <taxon>Bacteria</taxon>
        <taxon>Pseudomonadati</taxon>
        <taxon>Pseudomonadota</taxon>
        <taxon>Alphaproteobacteria</taxon>
        <taxon>Caulobacterales</taxon>
        <taxon>Caulobacteraceae</taxon>
        <taxon>Brevundimonas</taxon>
    </lineage>
</organism>
<dbReference type="Gene3D" id="1.20.1250.20">
    <property type="entry name" value="MFS general substrate transporter like domains"/>
    <property type="match status" value="2"/>
</dbReference>